<reference evidence="2 3" key="1">
    <citation type="journal article" date="2014" name="Gene">
        <title>A comparative genomic analysis of the alkalitolerant soil bacterium Bacillus lehensis G1.</title>
        <authorList>
            <person name="Noor Y.M."/>
            <person name="Samsulrizal N.H."/>
            <person name="Jema'on N.A."/>
            <person name="Low K.O."/>
            <person name="Ramli A.N."/>
            <person name="Alias N.I."/>
            <person name="Damis S.I."/>
            <person name="Fuzi S.F."/>
            <person name="Isa M.N."/>
            <person name="Murad A.M."/>
            <person name="Raih M.F."/>
            <person name="Bakar F.D."/>
            <person name="Najimudin N."/>
            <person name="Mahadi N.M."/>
            <person name="Illias R.M."/>
        </authorList>
    </citation>
    <scope>NUCLEOTIDE SEQUENCE [LARGE SCALE GENOMIC DNA]</scope>
    <source>
        <strain evidence="2 3">G1</strain>
    </source>
</reference>
<accession>A0A060LP79</accession>
<evidence type="ECO:0000313" key="3">
    <source>
        <dbReference type="Proteomes" id="UP000027142"/>
    </source>
</evidence>
<dbReference type="InterPro" id="IPR011991">
    <property type="entry name" value="ArsR-like_HTH"/>
</dbReference>
<dbReference type="PATRIC" id="fig|1246626.3.peg.481"/>
<gene>
    <name evidence="2" type="ORF">BleG1_0493</name>
</gene>
<dbReference type="Gene3D" id="1.10.10.10">
    <property type="entry name" value="Winged helix-like DNA-binding domain superfamily/Winged helix DNA-binding domain"/>
    <property type="match status" value="1"/>
</dbReference>
<name>A0A060LP79_9BACI</name>
<keyword evidence="3" id="KW-1185">Reference proteome</keyword>
<dbReference type="EMBL" id="CP003923">
    <property type="protein sequence ID" value="AIC93101.1"/>
    <property type="molecule type" value="Genomic_DNA"/>
</dbReference>
<dbReference type="RefSeq" id="WP_038476757.1">
    <property type="nucleotide sequence ID" value="NZ_CP003923.1"/>
</dbReference>
<dbReference type="InterPro" id="IPR036388">
    <property type="entry name" value="WH-like_DNA-bd_sf"/>
</dbReference>
<evidence type="ECO:0000313" key="2">
    <source>
        <dbReference type="EMBL" id="AIC93101.1"/>
    </source>
</evidence>
<dbReference type="Proteomes" id="UP000027142">
    <property type="component" value="Chromosome"/>
</dbReference>
<dbReference type="InterPro" id="IPR036390">
    <property type="entry name" value="WH_DNA-bd_sf"/>
</dbReference>
<evidence type="ECO:0000256" key="1">
    <source>
        <dbReference type="ARBA" id="ARBA00023125"/>
    </source>
</evidence>
<dbReference type="KEGG" id="ble:BleG1_0493"/>
<dbReference type="CDD" id="cd00090">
    <property type="entry name" value="HTH_ARSR"/>
    <property type="match status" value="1"/>
</dbReference>
<proteinExistence type="predicted"/>
<sequence length="164" mass="18882">MNERFLEIDVTQAKLLANALRVKILSQLGEKPRTAKQVSEALFETNGNIHYHMMKLLDGGLIRLVEEKQVGGVTEKYYQSSSRWFNTNKSTAIDPVLHSSYHSKSSLLTHLRLSLNKQEIEELQKEYRDLLESWVLKTATRKSDDAKEYNVAMLIKSIEIEVTE</sequence>
<protein>
    <recommendedName>
        <fullName evidence="4">ArsR family transcriptional regulator</fullName>
    </recommendedName>
</protein>
<dbReference type="GO" id="GO:0003677">
    <property type="term" value="F:DNA binding"/>
    <property type="evidence" value="ECO:0007669"/>
    <property type="project" value="UniProtKB-KW"/>
</dbReference>
<dbReference type="OrthoDB" id="2651007at2"/>
<organism evidence="2 3">
    <name type="scientific">Shouchella lehensis G1</name>
    <dbReference type="NCBI Taxonomy" id="1246626"/>
    <lineage>
        <taxon>Bacteria</taxon>
        <taxon>Bacillati</taxon>
        <taxon>Bacillota</taxon>
        <taxon>Bacilli</taxon>
        <taxon>Bacillales</taxon>
        <taxon>Bacillaceae</taxon>
        <taxon>Shouchella</taxon>
    </lineage>
</organism>
<dbReference type="SUPFAM" id="SSF46785">
    <property type="entry name" value="Winged helix' DNA-binding domain"/>
    <property type="match status" value="1"/>
</dbReference>
<dbReference type="AlphaFoldDB" id="A0A060LP79"/>
<evidence type="ECO:0008006" key="4">
    <source>
        <dbReference type="Google" id="ProtNLM"/>
    </source>
</evidence>
<keyword evidence="1" id="KW-0238">DNA-binding</keyword>
<dbReference type="Pfam" id="PF12840">
    <property type="entry name" value="HTH_20"/>
    <property type="match status" value="1"/>
</dbReference>
<dbReference type="eggNOG" id="COG0640">
    <property type="taxonomic scope" value="Bacteria"/>
</dbReference>
<dbReference type="STRING" id="1246626.BleG1_0493"/>
<dbReference type="HOGENOM" id="CLU_114835_1_0_9"/>